<dbReference type="Pfam" id="PF00248">
    <property type="entry name" value="Aldo_ket_red"/>
    <property type="match status" value="1"/>
</dbReference>
<dbReference type="InterPro" id="IPR036812">
    <property type="entry name" value="NAD(P)_OxRdtase_dom_sf"/>
</dbReference>
<evidence type="ECO:0000313" key="4">
    <source>
        <dbReference type="Proteomes" id="UP001234798"/>
    </source>
</evidence>
<dbReference type="InterPro" id="IPR020471">
    <property type="entry name" value="AKR"/>
</dbReference>
<evidence type="ECO:0000256" key="1">
    <source>
        <dbReference type="ARBA" id="ARBA00023002"/>
    </source>
</evidence>
<dbReference type="RefSeq" id="WP_306947144.1">
    <property type="nucleotide sequence ID" value="NZ_CP132976.1"/>
</dbReference>
<organism evidence="3 4">
    <name type="scientific">Achromobacter seleniivolatilans</name>
    <dbReference type="NCBI Taxonomy" id="3047478"/>
    <lineage>
        <taxon>Bacteria</taxon>
        <taxon>Pseudomonadati</taxon>
        <taxon>Pseudomonadota</taxon>
        <taxon>Betaproteobacteria</taxon>
        <taxon>Burkholderiales</taxon>
        <taxon>Alcaligenaceae</taxon>
        <taxon>Achromobacter</taxon>
    </lineage>
</organism>
<dbReference type="InterPro" id="IPR050791">
    <property type="entry name" value="Aldo-Keto_reductase"/>
</dbReference>
<evidence type="ECO:0000313" key="3">
    <source>
        <dbReference type="EMBL" id="WMD22370.1"/>
    </source>
</evidence>
<keyword evidence="1" id="KW-0560">Oxidoreductase</keyword>
<feature type="domain" description="NADP-dependent oxidoreductase" evidence="2">
    <location>
        <begin position="19"/>
        <end position="286"/>
    </location>
</feature>
<dbReference type="PANTHER" id="PTHR43625">
    <property type="entry name" value="AFLATOXIN B1 ALDEHYDE REDUCTASE"/>
    <property type="match status" value="1"/>
</dbReference>
<protein>
    <submittedName>
        <fullName evidence="3">Aldo/keto reductase family oxidoreductase</fullName>
    </submittedName>
</protein>
<dbReference type="Gene3D" id="3.20.20.100">
    <property type="entry name" value="NADP-dependent oxidoreductase domain"/>
    <property type="match status" value="1"/>
</dbReference>
<keyword evidence="4" id="KW-1185">Reference proteome</keyword>
<sequence length="292" mass="31376">MQPIQQAGTYALGSKQVTRLGYGAMQLAGPGVFGPPRNRDAALTVLREAVASGVNHIDTSDFYGPHVTNQIIREALAPYPDDLVLVTKIGARRGEDASWIRADSGAELERAVEDNLRNLGLETLDVVNLRLMYGVHGPEEGSIAEPLSALIGLQQRGLVRHIGLSNVTATQIQEGRSLCDIVCVQNQYNLAHREDDALIDALAQDGIAYVPYFPLGGFTPLQSETLTQVAQRLSATPMQVAIAWLLQRAPNILVIPGTSSVAHLRENLTAANLHLPEDEVRELNGIAGVGAV</sequence>
<proteinExistence type="predicted"/>
<evidence type="ECO:0000259" key="2">
    <source>
        <dbReference type="Pfam" id="PF00248"/>
    </source>
</evidence>
<dbReference type="PRINTS" id="PR00069">
    <property type="entry name" value="ALDKETRDTASE"/>
</dbReference>
<dbReference type="Proteomes" id="UP001234798">
    <property type="component" value="Chromosome"/>
</dbReference>
<name>A0ABY9M5Z7_9BURK</name>
<dbReference type="SUPFAM" id="SSF51430">
    <property type="entry name" value="NAD(P)-linked oxidoreductase"/>
    <property type="match status" value="1"/>
</dbReference>
<dbReference type="EMBL" id="CP132976">
    <property type="protein sequence ID" value="WMD22370.1"/>
    <property type="molecule type" value="Genomic_DNA"/>
</dbReference>
<reference evidence="3 4" key="1">
    <citation type="submission" date="2023-08" db="EMBL/GenBank/DDBJ databases">
        <title>Achromobacter seleniivolatilans sp. nov., isolated from seleniferous soil.</title>
        <authorList>
            <person name="Zhang S."/>
            <person name="Li K."/>
            <person name="Peng J."/>
            <person name="Zhao Q."/>
            <person name="Wang H."/>
            <person name="Guo Y."/>
        </authorList>
    </citation>
    <scope>NUCLEOTIDE SEQUENCE [LARGE SCALE GENOMIC DNA]</scope>
    <source>
        <strain evidence="3 4">R39</strain>
    </source>
</reference>
<dbReference type="CDD" id="cd19088">
    <property type="entry name" value="AKR_AKR13B1"/>
    <property type="match status" value="1"/>
</dbReference>
<dbReference type="InterPro" id="IPR023210">
    <property type="entry name" value="NADP_OxRdtase_dom"/>
</dbReference>
<dbReference type="NCBIfam" id="NF007695">
    <property type="entry name" value="PRK10376.1"/>
    <property type="match status" value="1"/>
</dbReference>
<gene>
    <name evidence="3" type="ORF">RAS12_08325</name>
</gene>
<dbReference type="PANTHER" id="PTHR43625:SF40">
    <property type="entry name" value="ALDO-KETO REDUCTASE YAKC [NADP(+)]"/>
    <property type="match status" value="1"/>
</dbReference>
<accession>A0ABY9M5Z7</accession>